<evidence type="ECO:0000259" key="1">
    <source>
        <dbReference type="Pfam" id="PF04149"/>
    </source>
</evidence>
<dbReference type="Pfam" id="PF04149">
    <property type="entry name" value="DUF397"/>
    <property type="match status" value="1"/>
</dbReference>
<evidence type="ECO:0000313" key="2">
    <source>
        <dbReference type="EMBL" id="MBQ0825984.1"/>
    </source>
</evidence>
<feature type="domain" description="DUF397" evidence="1">
    <location>
        <begin position="9"/>
        <end position="61"/>
    </location>
</feature>
<gene>
    <name evidence="2" type="ORF">J5Y05_05600</name>
</gene>
<dbReference type="Proteomes" id="UP000677875">
    <property type="component" value="Unassembled WGS sequence"/>
</dbReference>
<dbReference type="InterPro" id="IPR007278">
    <property type="entry name" value="DUF397"/>
</dbReference>
<protein>
    <submittedName>
        <fullName evidence="2">DUF397 domain-containing protein</fullName>
    </submittedName>
</protein>
<reference evidence="2" key="1">
    <citation type="submission" date="2021-04" db="EMBL/GenBank/DDBJ databases">
        <title>Genome seq and assembly of Streptomyces sp. RG38.</title>
        <authorList>
            <person name="Chhetri G."/>
        </authorList>
    </citation>
    <scope>NUCLEOTIDE SEQUENCE</scope>
    <source>
        <strain evidence="2">RG38</strain>
    </source>
</reference>
<accession>A0A941AXB8</accession>
<comment type="caution">
    <text evidence="2">The sequence shown here is derived from an EMBL/GenBank/DDBJ whole genome shotgun (WGS) entry which is preliminary data.</text>
</comment>
<dbReference type="AlphaFoldDB" id="A0A941AXB8"/>
<name>A0A941AXB8_9ACTN</name>
<proteinExistence type="predicted"/>
<dbReference type="EMBL" id="JAGPNL010000001">
    <property type="protein sequence ID" value="MBQ0825984.1"/>
    <property type="molecule type" value="Genomic_DNA"/>
</dbReference>
<keyword evidence="3" id="KW-1185">Reference proteome</keyword>
<dbReference type="RefSeq" id="WP_210868668.1">
    <property type="nucleotide sequence ID" value="NZ_JAGPNL010000001.1"/>
</dbReference>
<evidence type="ECO:0000313" key="3">
    <source>
        <dbReference type="Proteomes" id="UP000677875"/>
    </source>
</evidence>
<sequence length="66" mass="7111">MNTEQSARLNWFKSSYSGDEGGECVEVAAGDLAIRVRDSKERGGPLLAFTRSAWSGFVADLAREGS</sequence>
<organism evidence="2 3">
    <name type="scientific">Streptomyces tagetis</name>
    <dbReference type="NCBI Taxonomy" id="2820809"/>
    <lineage>
        <taxon>Bacteria</taxon>
        <taxon>Bacillati</taxon>
        <taxon>Actinomycetota</taxon>
        <taxon>Actinomycetes</taxon>
        <taxon>Kitasatosporales</taxon>
        <taxon>Streptomycetaceae</taxon>
        <taxon>Streptomyces</taxon>
    </lineage>
</organism>